<comment type="caution">
    <text evidence="2">The sequence shown here is derived from an EMBL/GenBank/DDBJ whole genome shotgun (WGS) entry which is preliminary data.</text>
</comment>
<dbReference type="InterPro" id="IPR029062">
    <property type="entry name" value="Class_I_gatase-like"/>
</dbReference>
<gene>
    <name evidence="2" type="ORF">S03H2_02075</name>
</gene>
<organism evidence="2">
    <name type="scientific">marine sediment metagenome</name>
    <dbReference type="NCBI Taxonomy" id="412755"/>
    <lineage>
        <taxon>unclassified sequences</taxon>
        <taxon>metagenomes</taxon>
        <taxon>ecological metagenomes</taxon>
    </lineage>
</organism>
<dbReference type="InterPro" id="IPR050325">
    <property type="entry name" value="Prot/Nucl_acid_deglycase"/>
</dbReference>
<dbReference type="GO" id="GO:0005737">
    <property type="term" value="C:cytoplasm"/>
    <property type="evidence" value="ECO:0007669"/>
    <property type="project" value="TreeGrafter"/>
</dbReference>
<sequence length="177" mass="18995">MAKLKEKKALMIIAERNFRDEELLEPKKILEDREIKVTIASTSLQDSRGMLGATVKPDLLLSSVKVQDYDVIIFVGGGGASQYWNDPLAHSIAQKAVQKDKILGAICIAPVTLANAGVLSGKKATVFSSEIGKLETKGATYTGKPVQVEGKIITGEGPQSAEQFGETIVKALENLPE</sequence>
<dbReference type="AlphaFoldDB" id="X1FRZ1"/>
<dbReference type="CDD" id="cd03135">
    <property type="entry name" value="GATase1_DJ-1"/>
    <property type="match status" value="1"/>
</dbReference>
<name>X1FRZ1_9ZZZZ</name>
<dbReference type="SUPFAM" id="SSF52317">
    <property type="entry name" value="Class I glutamine amidotransferase-like"/>
    <property type="match status" value="1"/>
</dbReference>
<proteinExistence type="predicted"/>
<dbReference type="Gene3D" id="3.40.50.880">
    <property type="match status" value="1"/>
</dbReference>
<dbReference type="PANTHER" id="PTHR48094:SF12">
    <property type="entry name" value="PARKINSON DISEASE PROTEIN 7 HOMOLOG"/>
    <property type="match status" value="1"/>
</dbReference>
<accession>X1FRZ1</accession>
<evidence type="ECO:0000259" key="1">
    <source>
        <dbReference type="Pfam" id="PF01965"/>
    </source>
</evidence>
<protein>
    <recommendedName>
        <fullName evidence="1">DJ-1/PfpI domain-containing protein</fullName>
    </recommendedName>
</protein>
<dbReference type="InterPro" id="IPR002818">
    <property type="entry name" value="DJ-1/PfpI"/>
</dbReference>
<dbReference type="PANTHER" id="PTHR48094">
    <property type="entry name" value="PROTEIN/NUCLEIC ACID DEGLYCASE DJ-1-RELATED"/>
    <property type="match status" value="1"/>
</dbReference>
<dbReference type="EMBL" id="BARU01000663">
    <property type="protein sequence ID" value="GAH23498.1"/>
    <property type="molecule type" value="Genomic_DNA"/>
</dbReference>
<reference evidence="2" key="1">
    <citation type="journal article" date="2014" name="Front. Microbiol.">
        <title>High frequency of phylogenetically diverse reductive dehalogenase-homologous genes in deep subseafloor sedimentary metagenomes.</title>
        <authorList>
            <person name="Kawai M."/>
            <person name="Futagami T."/>
            <person name="Toyoda A."/>
            <person name="Takaki Y."/>
            <person name="Nishi S."/>
            <person name="Hori S."/>
            <person name="Arai W."/>
            <person name="Tsubouchi T."/>
            <person name="Morono Y."/>
            <person name="Uchiyama I."/>
            <person name="Ito T."/>
            <person name="Fujiyama A."/>
            <person name="Inagaki F."/>
            <person name="Takami H."/>
        </authorList>
    </citation>
    <scope>NUCLEOTIDE SEQUENCE</scope>
    <source>
        <strain evidence="2">Expedition CK06-06</strain>
    </source>
</reference>
<dbReference type="Pfam" id="PF01965">
    <property type="entry name" value="DJ-1_PfpI"/>
    <property type="match status" value="1"/>
</dbReference>
<evidence type="ECO:0000313" key="2">
    <source>
        <dbReference type="EMBL" id="GAH23498.1"/>
    </source>
</evidence>
<feature type="domain" description="DJ-1/PfpI" evidence="1">
    <location>
        <begin position="7"/>
        <end position="170"/>
    </location>
</feature>